<dbReference type="OrthoDB" id="9797882at2"/>
<reference evidence="5" key="1">
    <citation type="submission" date="2018-12" db="EMBL/GenBank/DDBJ databases">
        <title>A new species of lactobacillus.</title>
        <authorList>
            <person name="Jian Y."/>
            <person name="Xin L."/>
            <person name="Hong Z.J."/>
            <person name="Ming L.Z."/>
            <person name="Hong X.Z."/>
        </authorList>
    </citation>
    <scope>NUCLEOTIDE SEQUENCE [LARGE SCALE GENOMIC DNA]</scope>
    <source>
        <strain evidence="5">HSLZ-75</strain>
    </source>
</reference>
<organism evidence="4 5">
    <name type="scientific">Acetilactobacillus jinshanensis</name>
    <dbReference type="NCBI Taxonomy" id="1720083"/>
    <lineage>
        <taxon>Bacteria</taxon>
        <taxon>Bacillati</taxon>
        <taxon>Bacillota</taxon>
        <taxon>Bacilli</taxon>
        <taxon>Lactobacillales</taxon>
        <taxon>Lactobacillaceae</taxon>
        <taxon>Acetilactobacillus</taxon>
    </lineage>
</organism>
<proteinExistence type="predicted"/>
<dbReference type="Pfam" id="PF01156">
    <property type="entry name" value="IU_nuc_hydro"/>
    <property type="match status" value="1"/>
</dbReference>
<keyword evidence="1" id="KW-0378">Hydrolase</keyword>
<dbReference type="InterPro" id="IPR036452">
    <property type="entry name" value="Ribo_hydro-like"/>
</dbReference>
<dbReference type="SUPFAM" id="SSF53590">
    <property type="entry name" value="Nucleoside hydrolase"/>
    <property type="match status" value="1"/>
</dbReference>
<accession>A0A4P6ZJ56</accession>
<dbReference type="Proteomes" id="UP000294321">
    <property type="component" value="Chromosome"/>
</dbReference>
<evidence type="ECO:0000313" key="4">
    <source>
        <dbReference type="EMBL" id="QBP17624.1"/>
    </source>
</evidence>
<dbReference type="InterPro" id="IPR001910">
    <property type="entry name" value="Inosine/uridine_hydrolase_dom"/>
</dbReference>
<dbReference type="GO" id="GO:0006152">
    <property type="term" value="P:purine nucleoside catabolic process"/>
    <property type="evidence" value="ECO:0007669"/>
    <property type="project" value="TreeGrafter"/>
</dbReference>
<dbReference type="AlphaFoldDB" id="A0A4P6ZJ56"/>
<evidence type="ECO:0000256" key="2">
    <source>
        <dbReference type="ARBA" id="ARBA00023295"/>
    </source>
</evidence>
<dbReference type="KEGG" id="lji:ELX58_00130"/>
<dbReference type="InterPro" id="IPR023186">
    <property type="entry name" value="IUNH"/>
</dbReference>
<dbReference type="PANTHER" id="PTHR12304:SF46">
    <property type="entry name" value="INOSINE-ADENOSINE-GUANOSINE-NUCLEOSIDE HYDROLASE"/>
    <property type="match status" value="1"/>
</dbReference>
<sequence length="309" mass="34361">MRNVYFNHDGNVDDLDSLILFLEMPNINILGISAIGADSFVTPAVAASRKLVDYLGKGRKISVAQSNSRPAHEFPKLWRMNAYTFNDFPVLNEHGHTPKAPLAKKPAHLDIIDKVKASDKKVTLVMTGPLSDLARALKVEPSIQDKIEKVYWMGGTMDNKGNVVEPEADGTQEWNAYWDPEAVKVVYDSKLPLVQVGLNSTKQVPLSQKVRDHWASLCKYPAENLIGLGYAMMHPFGTGYYLWDVLTMIISYFPEIAKSKQIKADVITTGAAAGRTYETKNGRPVTLITDVDAKGFYDRIDQLCKNSAK</sequence>
<dbReference type="RefSeq" id="WP_133441170.1">
    <property type="nucleotide sequence ID" value="NZ_CP034726.1"/>
</dbReference>
<dbReference type="GO" id="GO:0005829">
    <property type="term" value="C:cytosol"/>
    <property type="evidence" value="ECO:0007669"/>
    <property type="project" value="TreeGrafter"/>
</dbReference>
<dbReference type="PANTHER" id="PTHR12304">
    <property type="entry name" value="INOSINE-URIDINE PREFERRING NUCLEOSIDE HYDROLASE"/>
    <property type="match status" value="1"/>
</dbReference>
<dbReference type="Gene3D" id="3.90.245.10">
    <property type="entry name" value="Ribonucleoside hydrolase-like"/>
    <property type="match status" value="1"/>
</dbReference>
<evidence type="ECO:0000256" key="1">
    <source>
        <dbReference type="ARBA" id="ARBA00022801"/>
    </source>
</evidence>
<evidence type="ECO:0000313" key="5">
    <source>
        <dbReference type="Proteomes" id="UP000294321"/>
    </source>
</evidence>
<keyword evidence="5" id="KW-1185">Reference proteome</keyword>
<evidence type="ECO:0000259" key="3">
    <source>
        <dbReference type="Pfam" id="PF01156"/>
    </source>
</evidence>
<dbReference type="GO" id="GO:0008477">
    <property type="term" value="F:purine nucleosidase activity"/>
    <property type="evidence" value="ECO:0007669"/>
    <property type="project" value="TreeGrafter"/>
</dbReference>
<gene>
    <name evidence="4" type="ORF">ELX58_00130</name>
</gene>
<protein>
    <submittedName>
        <fullName evidence="4">ABC transporter substrate-binding protein</fullName>
    </submittedName>
</protein>
<dbReference type="CDD" id="cd02647">
    <property type="entry name" value="nuc_hydro_TvIAG"/>
    <property type="match status" value="1"/>
</dbReference>
<feature type="domain" description="Inosine/uridine-preferring nucleoside hydrolase" evidence="3">
    <location>
        <begin position="4"/>
        <end position="298"/>
    </location>
</feature>
<name>A0A4P6ZJ56_9LACO</name>
<dbReference type="EMBL" id="CP034726">
    <property type="protein sequence ID" value="QBP17624.1"/>
    <property type="molecule type" value="Genomic_DNA"/>
</dbReference>
<keyword evidence="2" id="KW-0326">Glycosidase</keyword>